<dbReference type="EMBL" id="HACG01004520">
    <property type="protein sequence ID" value="CEK51385.1"/>
    <property type="molecule type" value="Transcribed_RNA"/>
</dbReference>
<keyword evidence="1" id="KW-0472">Membrane</keyword>
<dbReference type="AlphaFoldDB" id="A0A0B6Y7C8"/>
<evidence type="ECO:0008006" key="3">
    <source>
        <dbReference type="Google" id="ProtNLM"/>
    </source>
</evidence>
<sequence length="91" mass="10195">GDHCNECPENMYGQGCSLKCSSNCLNEKCENVSGRCSQCHSGYRGDNCEVSTDLSPYWLLLLFYALVFVGLLLVQKHTRVNQLSETLNNQD</sequence>
<gene>
    <name evidence="2" type="primary">ORF13279</name>
</gene>
<organism evidence="2">
    <name type="scientific">Arion vulgaris</name>
    <dbReference type="NCBI Taxonomy" id="1028688"/>
    <lineage>
        <taxon>Eukaryota</taxon>
        <taxon>Metazoa</taxon>
        <taxon>Spiralia</taxon>
        <taxon>Lophotrochozoa</taxon>
        <taxon>Mollusca</taxon>
        <taxon>Gastropoda</taxon>
        <taxon>Heterobranchia</taxon>
        <taxon>Euthyneura</taxon>
        <taxon>Panpulmonata</taxon>
        <taxon>Eupulmonata</taxon>
        <taxon>Stylommatophora</taxon>
        <taxon>Helicina</taxon>
        <taxon>Arionoidea</taxon>
        <taxon>Arionidae</taxon>
        <taxon>Arion</taxon>
    </lineage>
</organism>
<evidence type="ECO:0000313" key="2">
    <source>
        <dbReference type="EMBL" id="CEK51385.1"/>
    </source>
</evidence>
<dbReference type="SUPFAM" id="SSF57184">
    <property type="entry name" value="Growth factor receptor domain"/>
    <property type="match status" value="1"/>
</dbReference>
<evidence type="ECO:0000256" key="1">
    <source>
        <dbReference type="SAM" id="Phobius"/>
    </source>
</evidence>
<proteinExistence type="predicted"/>
<reference evidence="2" key="1">
    <citation type="submission" date="2014-12" db="EMBL/GenBank/DDBJ databases">
        <title>Insight into the proteome of Arion vulgaris.</title>
        <authorList>
            <person name="Aradska J."/>
            <person name="Bulat T."/>
            <person name="Smidak R."/>
            <person name="Sarate P."/>
            <person name="Gangsoo J."/>
            <person name="Sialana F."/>
            <person name="Bilban M."/>
            <person name="Lubec G."/>
        </authorList>
    </citation>
    <scope>NUCLEOTIDE SEQUENCE</scope>
    <source>
        <tissue evidence="2">Skin</tissue>
    </source>
</reference>
<feature type="non-terminal residue" evidence="2">
    <location>
        <position position="1"/>
    </location>
</feature>
<accession>A0A0B6Y7C8</accession>
<dbReference type="Gene3D" id="2.170.300.10">
    <property type="entry name" value="Tie2 ligand-binding domain superfamily"/>
    <property type="match status" value="1"/>
</dbReference>
<keyword evidence="1" id="KW-0812">Transmembrane</keyword>
<name>A0A0B6Y7C8_9EUPU</name>
<keyword evidence="1" id="KW-1133">Transmembrane helix</keyword>
<dbReference type="InterPro" id="IPR009030">
    <property type="entry name" value="Growth_fac_rcpt_cys_sf"/>
</dbReference>
<protein>
    <recommendedName>
        <fullName evidence="3">EGF-like domain-containing protein</fullName>
    </recommendedName>
</protein>
<feature type="transmembrane region" description="Helical" evidence="1">
    <location>
        <begin position="57"/>
        <end position="74"/>
    </location>
</feature>